<keyword evidence="3" id="KW-0663">Pyridoxal phosphate</keyword>
<dbReference type="EMBL" id="FMXQ01000003">
    <property type="protein sequence ID" value="SDB23289.1"/>
    <property type="molecule type" value="Genomic_DNA"/>
</dbReference>
<evidence type="ECO:0000256" key="1">
    <source>
        <dbReference type="ARBA" id="ARBA00001933"/>
    </source>
</evidence>
<dbReference type="Pfam" id="PF00291">
    <property type="entry name" value="PALP"/>
    <property type="match status" value="1"/>
</dbReference>
<evidence type="ECO:0000256" key="2">
    <source>
        <dbReference type="ARBA" id="ARBA00010869"/>
    </source>
</evidence>
<dbReference type="GO" id="GO:0030170">
    <property type="term" value="F:pyridoxal phosphate binding"/>
    <property type="evidence" value="ECO:0007669"/>
    <property type="project" value="InterPro"/>
</dbReference>
<dbReference type="GO" id="GO:0009097">
    <property type="term" value="P:isoleucine biosynthetic process"/>
    <property type="evidence" value="ECO:0007669"/>
    <property type="project" value="TreeGrafter"/>
</dbReference>
<dbReference type="Proteomes" id="UP000199071">
    <property type="component" value="Unassembled WGS sequence"/>
</dbReference>
<dbReference type="RefSeq" id="WP_090876045.1">
    <property type="nucleotide sequence ID" value="NZ_FMXQ01000003.1"/>
</dbReference>
<accession>A0A1G6BRN4</accession>
<dbReference type="FunFam" id="3.40.50.1100:FF:000005">
    <property type="entry name" value="Threonine dehydratase catabolic"/>
    <property type="match status" value="1"/>
</dbReference>
<dbReference type="STRING" id="665467.SAMN02982931_01769"/>
<dbReference type="OrthoDB" id="9811476at2"/>
<dbReference type="AlphaFoldDB" id="A0A1G6BRN4"/>
<dbReference type="Gene3D" id="3.40.50.1100">
    <property type="match status" value="2"/>
</dbReference>
<dbReference type="InterPro" id="IPR001926">
    <property type="entry name" value="TrpB-like_PALP"/>
</dbReference>
<reference evidence="6 7" key="1">
    <citation type="submission" date="2016-10" db="EMBL/GenBank/DDBJ databases">
        <authorList>
            <person name="de Groot N.N."/>
        </authorList>
    </citation>
    <scope>NUCLEOTIDE SEQUENCE [LARGE SCALE GENOMIC DNA]</scope>
    <source>
        <strain evidence="6 7">ATCC 35022</strain>
    </source>
</reference>
<feature type="domain" description="Tryptophan synthase beta chain-like PALP" evidence="5">
    <location>
        <begin position="14"/>
        <end position="300"/>
    </location>
</feature>
<dbReference type="GO" id="GO:0004794">
    <property type="term" value="F:threonine deaminase activity"/>
    <property type="evidence" value="ECO:0007669"/>
    <property type="project" value="TreeGrafter"/>
</dbReference>
<evidence type="ECO:0000313" key="7">
    <source>
        <dbReference type="Proteomes" id="UP000199071"/>
    </source>
</evidence>
<dbReference type="InterPro" id="IPR050147">
    <property type="entry name" value="Ser/Thr_Dehydratase"/>
</dbReference>
<dbReference type="InterPro" id="IPR000634">
    <property type="entry name" value="Ser/Thr_deHydtase_PyrdxlP-BS"/>
</dbReference>
<comment type="similarity">
    <text evidence="2">Belongs to the serine/threonine dehydratase family.</text>
</comment>
<dbReference type="PANTHER" id="PTHR48078">
    <property type="entry name" value="THREONINE DEHYDRATASE, MITOCHONDRIAL-RELATED"/>
    <property type="match status" value="1"/>
</dbReference>
<comment type="cofactor">
    <cofactor evidence="1">
        <name>pyridoxal 5'-phosphate</name>
        <dbReference type="ChEBI" id="CHEBI:597326"/>
    </cofactor>
</comment>
<dbReference type="CDD" id="cd01562">
    <property type="entry name" value="Thr-dehyd"/>
    <property type="match status" value="1"/>
</dbReference>
<evidence type="ECO:0000313" key="6">
    <source>
        <dbReference type="EMBL" id="SDB23289.1"/>
    </source>
</evidence>
<keyword evidence="7" id="KW-1185">Reference proteome</keyword>
<keyword evidence="4 6" id="KW-0456">Lyase</keyword>
<dbReference type="GO" id="GO:0003941">
    <property type="term" value="F:L-serine ammonia-lyase activity"/>
    <property type="evidence" value="ECO:0007669"/>
    <property type="project" value="TreeGrafter"/>
</dbReference>
<evidence type="ECO:0000259" key="5">
    <source>
        <dbReference type="Pfam" id="PF00291"/>
    </source>
</evidence>
<proteinExistence type="inferred from homology"/>
<evidence type="ECO:0000256" key="3">
    <source>
        <dbReference type="ARBA" id="ARBA00022898"/>
    </source>
</evidence>
<dbReference type="GO" id="GO:0006567">
    <property type="term" value="P:L-threonine catabolic process"/>
    <property type="evidence" value="ECO:0007669"/>
    <property type="project" value="TreeGrafter"/>
</dbReference>
<sequence>MDASAYTDAAARIAGHVRRTPLVPAAPAGERANLWFKPECLQVSGSFKARGAFNSVLSIPEEKRANGVVTASGGNFGAAIAYAAERLGIPARVVVMTGSTELARDRIRSFGAELHVIGEHWDLSWEAGKELAAESGGTLLHPFAEDPVIAGQGTIGLEILDEMPDVETVVVSIGGGGLISGIAEAIKQRRPGVRVIGVETTGCPTLYRAREAGHIVMIESFVTNVPILAARTTEPINFEIVERCVDDLVLVPEDEPIEAARWMWRSTGLAVELGAATAVAAVRNGHARIGDGKTVVVLCGSGNDGLPPR</sequence>
<evidence type="ECO:0000256" key="4">
    <source>
        <dbReference type="ARBA" id="ARBA00023239"/>
    </source>
</evidence>
<dbReference type="InterPro" id="IPR036052">
    <property type="entry name" value="TrpB-like_PALP_sf"/>
</dbReference>
<dbReference type="GO" id="GO:0006565">
    <property type="term" value="P:L-serine catabolic process"/>
    <property type="evidence" value="ECO:0007669"/>
    <property type="project" value="TreeGrafter"/>
</dbReference>
<dbReference type="SUPFAM" id="SSF53686">
    <property type="entry name" value="Tryptophan synthase beta subunit-like PLP-dependent enzymes"/>
    <property type="match status" value="1"/>
</dbReference>
<name>A0A1G6BRN4_9HYPH</name>
<organism evidence="6 7">
    <name type="scientific">Bauldia litoralis</name>
    <dbReference type="NCBI Taxonomy" id="665467"/>
    <lineage>
        <taxon>Bacteria</taxon>
        <taxon>Pseudomonadati</taxon>
        <taxon>Pseudomonadota</taxon>
        <taxon>Alphaproteobacteria</taxon>
        <taxon>Hyphomicrobiales</taxon>
        <taxon>Kaistiaceae</taxon>
        <taxon>Bauldia</taxon>
    </lineage>
</organism>
<gene>
    <name evidence="6" type="ORF">SAMN02982931_01769</name>
</gene>
<dbReference type="PANTHER" id="PTHR48078:SF6">
    <property type="entry name" value="L-THREONINE DEHYDRATASE CATABOLIC TDCB"/>
    <property type="match status" value="1"/>
</dbReference>
<dbReference type="PROSITE" id="PS00165">
    <property type="entry name" value="DEHYDRATASE_SER_THR"/>
    <property type="match status" value="1"/>
</dbReference>
<protein>
    <submittedName>
        <fullName evidence="6">L-threonine ammonia-lyase</fullName>
    </submittedName>
</protein>